<accession>A0A8T2ZHZ4</accession>
<organism evidence="1 2">
    <name type="scientific">Populus deltoides</name>
    <name type="common">Eastern poplar</name>
    <name type="synonym">Eastern cottonwood</name>
    <dbReference type="NCBI Taxonomy" id="3696"/>
    <lineage>
        <taxon>Eukaryota</taxon>
        <taxon>Viridiplantae</taxon>
        <taxon>Streptophyta</taxon>
        <taxon>Embryophyta</taxon>
        <taxon>Tracheophyta</taxon>
        <taxon>Spermatophyta</taxon>
        <taxon>Magnoliopsida</taxon>
        <taxon>eudicotyledons</taxon>
        <taxon>Gunneridae</taxon>
        <taxon>Pentapetalae</taxon>
        <taxon>rosids</taxon>
        <taxon>fabids</taxon>
        <taxon>Malpighiales</taxon>
        <taxon>Salicaceae</taxon>
        <taxon>Saliceae</taxon>
        <taxon>Populus</taxon>
    </lineage>
</organism>
<comment type="caution">
    <text evidence="1">The sequence shown here is derived from an EMBL/GenBank/DDBJ whole genome shotgun (WGS) entry which is preliminary data.</text>
</comment>
<dbReference type="Proteomes" id="UP000807159">
    <property type="component" value="Chromosome 2"/>
</dbReference>
<name>A0A8T2ZHZ4_POPDE</name>
<dbReference type="EMBL" id="JACEGQ020000002">
    <property type="protein sequence ID" value="KAH8517153.1"/>
    <property type="molecule type" value="Genomic_DNA"/>
</dbReference>
<sequence>MGLCTELERAMFDQWLEEGCLGSLIDVVNIMDRDLCVEDIWREGSWDFDILTTVIPYHIKLRIMSTPFSQNATWADRLQLNHHLTSTSACPRFLIAAEDELHYLRDYGMVRSIWISPAFLKIDSFGSGLLLKWCACDDWMIRRILLNGEESEKILGRNTRYQL</sequence>
<reference evidence="1" key="1">
    <citation type="journal article" date="2021" name="J. Hered.">
        <title>Genome Assembly of Salicaceae Populus deltoides (Eastern Cottonwood) I-69 Based on Nanopore Sequencing and Hi-C Technologies.</title>
        <authorList>
            <person name="Bai S."/>
            <person name="Wu H."/>
            <person name="Zhang J."/>
            <person name="Pan Z."/>
            <person name="Zhao W."/>
            <person name="Li Z."/>
            <person name="Tong C."/>
        </authorList>
    </citation>
    <scope>NUCLEOTIDE SEQUENCE</scope>
    <source>
        <tissue evidence="1">Leaf</tissue>
    </source>
</reference>
<dbReference type="AlphaFoldDB" id="A0A8T2ZHZ4"/>
<proteinExistence type="predicted"/>
<evidence type="ECO:0000313" key="1">
    <source>
        <dbReference type="EMBL" id="KAH8517153.1"/>
    </source>
</evidence>
<gene>
    <name evidence="1" type="ORF">H0E87_005194</name>
</gene>
<keyword evidence="2" id="KW-1185">Reference proteome</keyword>
<evidence type="ECO:0000313" key="2">
    <source>
        <dbReference type="Proteomes" id="UP000807159"/>
    </source>
</evidence>
<protein>
    <submittedName>
        <fullName evidence="1">Uncharacterized protein</fullName>
    </submittedName>
</protein>